<dbReference type="EMBL" id="CP001287">
    <property type="protein sequence ID" value="ACK67063.1"/>
    <property type="molecule type" value="Genomic_DNA"/>
</dbReference>
<sequence>MNLPIRNRESGKNWLITKIFTLLSVYYAHMLEYRAEIFFWILSGSLPIILMGVWIEAASQSDFGLNSVEFARYFFAVFQVRQFTNIWVIWDFEREVIEGKLSFKLLHPLDPAWHHVARHITEKMTRFPFAILLTVLFFTLYPQAFWIPQLSTFLLTLITIIFAFTLYFLIQYTFAMLAFWIERASAIQQFWMLAYIFLSGMTAPLDVFPDTIRDIIIWTPFPYLLYFPSALLVGIPVNVVRSLLIMLGWSIVVFVLNRWLWRKGLKQYSGMGA</sequence>
<evidence type="ECO:0000313" key="2">
    <source>
        <dbReference type="EMBL" id="ACK67063.1"/>
    </source>
</evidence>
<accession>B7JX75</accession>
<feature type="transmembrane region" description="Helical" evidence="1">
    <location>
        <begin position="153"/>
        <end position="178"/>
    </location>
</feature>
<feature type="transmembrane region" description="Helical" evidence="1">
    <location>
        <begin position="215"/>
        <end position="235"/>
    </location>
</feature>
<organism evidence="2 3">
    <name type="scientific">Rippkaea orientalis (strain PCC 8801 / RF-1)</name>
    <name type="common">Cyanothece sp. (strain PCC 8801)</name>
    <dbReference type="NCBI Taxonomy" id="41431"/>
    <lineage>
        <taxon>Bacteria</taxon>
        <taxon>Bacillati</taxon>
        <taxon>Cyanobacteriota</taxon>
        <taxon>Cyanophyceae</taxon>
        <taxon>Oscillatoriophycideae</taxon>
        <taxon>Chroococcales</taxon>
        <taxon>Aphanothecaceae</taxon>
        <taxon>Rippkaea</taxon>
        <taxon>Rippkaea orientalis</taxon>
    </lineage>
</organism>
<dbReference type="HOGENOM" id="CLU_084465_1_1_3"/>
<dbReference type="STRING" id="41431.PCC8801_3082"/>
<keyword evidence="1" id="KW-0812">Transmembrane</keyword>
<feature type="transmembrane region" description="Helical" evidence="1">
    <location>
        <begin position="37"/>
        <end position="55"/>
    </location>
</feature>
<dbReference type="PANTHER" id="PTHR36832">
    <property type="entry name" value="SLR1174 PROTEIN-RELATED"/>
    <property type="match status" value="1"/>
</dbReference>
<dbReference type="Proteomes" id="UP000008204">
    <property type="component" value="Chromosome"/>
</dbReference>
<evidence type="ECO:0000256" key="1">
    <source>
        <dbReference type="SAM" id="Phobius"/>
    </source>
</evidence>
<dbReference type="Pfam" id="PF06182">
    <property type="entry name" value="ABC2_membrane_6"/>
    <property type="match status" value="1"/>
</dbReference>
<dbReference type="OrthoDB" id="8582979at2"/>
<reference evidence="3" key="1">
    <citation type="journal article" date="2011" name="MBio">
        <title>Novel metabolic attributes of the genus Cyanothece, comprising a group of unicellular nitrogen-fixing Cyanobacteria.</title>
        <authorList>
            <person name="Bandyopadhyay A."/>
            <person name="Elvitigala T."/>
            <person name="Welsh E."/>
            <person name="Stockel J."/>
            <person name="Liberton M."/>
            <person name="Min H."/>
            <person name="Sherman L.A."/>
            <person name="Pakrasi H.B."/>
        </authorList>
    </citation>
    <scope>NUCLEOTIDE SEQUENCE [LARGE SCALE GENOMIC DNA]</scope>
    <source>
        <strain evidence="3">PCC 8801</strain>
    </source>
</reference>
<dbReference type="RefSeq" id="WP_012596324.1">
    <property type="nucleotide sequence ID" value="NC_011726.1"/>
</dbReference>
<gene>
    <name evidence="2" type="ordered locus">PCC8801_3082</name>
</gene>
<keyword evidence="3" id="KW-1185">Reference proteome</keyword>
<dbReference type="PANTHER" id="PTHR36832:SF1">
    <property type="entry name" value="SLR1174 PROTEIN"/>
    <property type="match status" value="1"/>
</dbReference>
<dbReference type="eggNOG" id="COG4587">
    <property type="taxonomic scope" value="Bacteria"/>
</dbReference>
<feature type="transmembrane region" description="Helical" evidence="1">
    <location>
        <begin position="127"/>
        <end position="147"/>
    </location>
</feature>
<dbReference type="KEGG" id="cyp:PCC8801_3082"/>
<feature type="transmembrane region" description="Helical" evidence="1">
    <location>
        <begin position="190"/>
        <end position="209"/>
    </location>
</feature>
<dbReference type="InterPro" id="IPR010390">
    <property type="entry name" value="ABC-2_transporter-like"/>
</dbReference>
<proteinExistence type="predicted"/>
<keyword evidence="1" id="KW-0472">Membrane</keyword>
<dbReference type="AlphaFoldDB" id="B7JX75"/>
<feature type="transmembrane region" description="Helical" evidence="1">
    <location>
        <begin position="242"/>
        <end position="261"/>
    </location>
</feature>
<keyword evidence="1" id="KW-1133">Transmembrane helix</keyword>
<evidence type="ECO:0000313" key="3">
    <source>
        <dbReference type="Proteomes" id="UP000008204"/>
    </source>
</evidence>
<protein>
    <recommendedName>
        <fullName evidence="4">Multidrug ABC transporter permease</fullName>
    </recommendedName>
</protein>
<evidence type="ECO:0008006" key="4">
    <source>
        <dbReference type="Google" id="ProtNLM"/>
    </source>
</evidence>
<name>B7JX75_RIPO1</name>